<evidence type="ECO:0000256" key="1">
    <source>
        <dbReference type="ARBA" id="ARBA00004123"/>
    </source>
</evidence>
<dbReference type="SMART" id="SM01019">
    <property type="entry name" value="B3"/>
    <property type="match status" value="1"/>
</dbReference>
<dbReference type="Proteomes" id="UP000306102">
    <property type="component" value="Unassembled WGS sequence"/>
</dbReference>
<evidence type="ECO:0000313" key="7">
    <source>
        <dbReference type="EMBL" id="THF97238.1"/>
    </source>
</evidence>
<dbReference type="PANTHER" id="PTHR31391">
    <property type="entry name" value="B3 DOMAIN-CONTAINING PROTEIN OS11G0197600-RELATED"/>
    <property type="match status" value="1"/>
</dbReference>
<reference evidence="7 8" key="1">
    <citation type="journal article" date="2018" name="Proc. Natl. Acad. Sci. U.S.A.">
        <title>Draft genome sequence of Camellia sinensis var. sinensis provides insights into the evolution of the tea genome and tea quality.</title>
        <authorList>
            <person name="Wei C."/>
            <person name="Yang H."/>
            <person name="Wang S."/>
            <person name="Zhao J."/>
            <person name="Liu C."/>
            <person name="Gao L."/>
            <person name="Xia E."/>
            <person name="Lu Y."/>
            <person name="Tai Y."/>
            <person name="She G."/>
            <person name="Sun J."/>
            <person name="Cao H."/>
            <person name="Tong W."/>
            <person name="Gao Q."/>
            <person name="Li Y."/>
            <person name="Deng W."/>
            <person name="Jiang X."/>
            <person name="Wang W."/>
            <person name="Chen Q."/>
            <person name="Zhang S."/>
            <person name="Li H."/>
            <person name="Wu J."/>
            <person name="Wang P."/>
            <person name="Li P."/>
            <person name="Shi C."/>
            <person name="Zheng F."/>
            <person name="Jian J."/>
            <person name="Huang B."/>
            <person name="Shan D."/>
            <person name="Shi M."/>
            <person name="Fang C."/>
            <person name="Yue Y."/>
            <person name="Li F."/>
            <person name="Li D."/>
            <person name="Wei S."/>
            <person name="Han B."/>
            <person name="Jiang C."/>
            <person name="Yin Y."/>
            <person name="Xia T."/>
            <person name="Zhang Z."/>
            <person name="Bennetzen J.L."/>
            <person name="Zhao S."/>
            <person name="Wan X."/>
        </authorList>
    </citation>
    <scope>NUCLEOTIDE SEQUENCE [LARGE SCALE GENOMIC DNA]</scope>
    <source>
        <strain evidence="8">cv. Shuchazao</strain>
        <tissue evidence="7">Leaf</tissue>
    </source>
</reference>
<keyword evidence="2" id="KW-0805">Transcription regulation</keyword>
<dbReference type="GO" id="GO:0003677">
    <property type="term" value="F:DNA binding"/>
    <property type="evidence" value="ECO:0007669"/>
    <property type="project" value="UniProtKB-KW"/>
</dbReference>
<evidence type="ECO:0000256" key="2">
    <source>
        <dbReference type="ARBA" id="ARBA00023015"/>
    </source>
</evidence>
<organism evidence="7 8">
    <name type="scientific">Camellia sinensis var. sinensis</name>
    <name type="common">China tea</name>
    <dbReference type="NCBI Taxonomy" id="542762"/>
    <lineage>
        <taxon>Eukaryota</taxon>
        <taxon>Viridiplantae</taxon>
        <taxon>Streptophyta</taxon>
        <taxon>Embryophyta</taxon>
        <taxon>Tracheophyta</taxon>
        <taxon>Spermatophyta</taxon>
        <taxon>Magnoliopsida</taxon>
        <taxon>eudicotyledons</taxon>
        <taxon>Gunneridae</taxon>
        <taxon>Pentapetalae</taxon>
        <taxon>asterids</taxon>
        <taxon>Ericales</taxon>
        <taxon>Theaceae</taxon>
        <taxon>Camellia</taxon>
    </lineage>
</organism>
<dbReference type="AlphaFoldDB" id="A0A4S4D4Q5"/>
<dbReference type="InterPro" id="IPR015300">
    <property type="entry name" value="DNA-bd_pseudobarrel_sf"/>
</dbReference>
<evidence type="ECO:0000259" key="6">
    <source>
        <dbReference type="PROSITE" id="PS50863"/>
    </source>
</evidence>
<keyword evidence="5" id="KW-0539">Nucleus</keyword>
<accession>A0A4S4D4Q5</accession>
<dbReference type="Pfam" id="PF02362">
    <property type="entry name" value="B3"/>
    <property type="match status" value="1"/>
</dbReference>
<dbReference type="InterPro" id="IPR003340">
    <property type="entry name" value="B3_DNA-bd"/>
</dbReference>
<keyword evidence="4" id="KW-0804">Transcription</keyword>
<dbReference type="Gene3D" id="2.40.330.10">
    <property type="entry name" value="DNA-binding pseudobarrel domain"/>
    <property type="match status" value="1"/>
</dbReference>
<dbReference type="InterPro" id="IPR044837">
    <property type="entry name" value="REM16-like"/>
</dbReference>
<dbReference type="CDD" id="cd10017">
    <property type="entry name" value="B3_DNA"/>
    <property type="match status" value="1"/>
</dbReference>
<keyword evidence="3" id="KW-0238">DNA-binding</keyword>
<comment type="subcellular location">
    <subcellularLocation>
        <location evidence="1">Nucleus</location>
    </subcellularLocation>
</comment>
<gene>
    <name evidence="7" type="ORF">TEA_008148</name>
</gene>
<dbReference type="PANTHER" id="PTHR31391:SF64">
    <property type="entry name" value="B3 DOMAIN-CONTAINING PROTEIN OS06G0112300"/>
    <property type="match status" value="1"/>
</dbReference>
<comment type="caution">
    <text evidence="7">The sequence shown here is derived from an EMBL/GenBank/DDBJ whole genome shotgun (WGS) entry which is preliminary data.</text>
</comment>
<dbReference type="GO" id="GO:0005634">
    <property type="term" value="C:nucleus"/>
    <property type="evidence" value="ECO:0007669"/>
    <property type="project" value="UniProtKB-SubCell"/>
</dbReference>
<evidence type="ECO:0000313" key="8">
    <source>
        <dbReference type="Proteomes" id="UP000306102"/>
    </source>
</evidence>
<evidence type="ECO:0000256" key="5">
    <source>
        <dbReference type="ARBA" id="ARBA00023242"/>
    </source>
</evidence>
<dbReference type="PROSITE" id="PS50863">
    <property type="entry name" value="B3"/>
    <property type="match status" value="1"/>
</dbReference>
<sequence length="153" mass="17644">MAQPVEYLKIDPKTQHMLDHTTTEFGDDKFWPLSGKPCFHVFLVKSQLKPLYHLVLPVKIQSMLPCSTVPVVLTYCGKKWEMIYYGEKSAKRFNWKEFAIDNGLKVGDACVFELMEISKMNLKFRVQILRGDFPSQLLERVNGETSSTPIIID</sequence>
<evidence type="ECO:0000256" key="3">
    <source>
        <dbReference type="ARBA" id="ARBA00023125"/>
    </source>
</evidence>
<proteinExistence type="predicted"/>
<feature type="domain" description="TF-B3" evidence="6">
    <location>
        <begin position="39"/>
        <end position="132"/>
    </location>
</feature>
<keyword evidence="8" id="KW-1185">Reference proteome</keyword>
<dbReference type="EMBL" id="SDRB02012603">
    <property type="protein sequence ID" value="THF97238.1"/>
    <property type="molecule type" value="Genomic_DNA"/>
</dbReference>
<dbReference type="SMR" id="A0A4S4D4Q5"/>
<dbReference type="SUPFAM" id="SSF101936">
    <property type="entry name" value="DNA-binding pseudobarrel domain"/>
    <property type="match status" value="1"/>
</dbReference>
<evidence type="ECO:0000256" key="4">
    <source>
        <dbReference type="ARBA" id="ARBA00023163"/>
    </source>
</evidence>
<protein>
    <recommendedName>
        <fullName evidence="6">TF-B3 domain-containing protein</fullName>
    </recommendedName>
</protein>
<name>A0A4S4D4Q5_CAMSN</name>